<protein>
    <submittedName>
        <fullName evidence="1">DUF2848 domain-containing protein</fullName>
    </submittedName>
</protein>
<name>A0A6I4ZZK3_9BACI</name>
<evidence type="ECO:0000313" key="2">
    <source>
        <dbReference type="Proteomes" id="UP000468638"/>
    </source>
</evidence>
<dbReference type="Pfam" id="PF11010">
    <property type="entry name" value="DUF2848"/>
    <property type="match status" value="1"/>
</dbReference>
<dbReference type="InterPro" id="IPR036663">
    <property type="entry name" value="Fumarylacetoacetase_C_sf"/>
</dbReference>
<dbReference type="InterPro" id="IPR021269">
    <property type="entry name" value="DUF2848"/>
</dbReference>
<dbReference type="RefSeq" id="WP_160909578.1">
    <property type="nucleotide sequence ID" value="NZ_WMEQ01000006.1"/>
</dbReference>
<sequence length="223" mass="25400">MATITHSFHMNKQSKDIEFNHCYCIGYSGRNQEKAKEHIQELAELGVPEPDDIPALFPLRTSAVSFSDELEVVGNRTSGEAEIVLVFDEEGDIYVTVGSDHTDRGLETVSIQKSKQVCDKPLATELWKLEDVKDHWDKLELSAYTYDQGEETLYQSHSIEAILHVDDLLTYMKEKELPTKQNVVYCGTVPLLEGFKYGDAFQVTLKDPVYDRSITKKYSVKRL</sequence>
<dbReference type="EMBL" id="WMEQ01000006">
    <property type="protein sequence ID" value="MYL33867.1"/>
    <property type="molecule type" value="Genomic_DNA"/>
</dbReference>
<proteinExistence type="predicted"/>
<dbReference type="Proteomes" id="UP000468638">
    <property type="component" value="Unassembled WGS sequence"/>
</dbReference>
<dbReference type="GO" id="GO:0003824">
    <property type="term" value="F:catalytic activity"/>
    <property type="evidence" value="ECO:0007669"/>
    <property type="project" value="InterPro"/>
</dbReference>
<evidence type="ECO:0000313" key="1">
    <source>
        <dbReference type="EMBL" id="MYL33867.1"/>
    </source>
</evidence>
<reference evidence="1 2" key="1">
    <citation type="submission" date="2019-11" db="EMBL/GenBank/DDBJ databases">
        <title>Genome sequences of 17 halophilic strains isolated from different environments.</title>
        <authorList>
            <person name="Furrow R.E."/>
        </authorList>
    </citation>
    <scope>NUCLEOTIDE SEQUENCE [LARGE SCALE GENOMIC DNA]</scope>
    <source>
        <strain evidence="1 2">22514_16_FS</strain>
    </source>
</reference>
<dbReference type="SUPFAM" id="SSF56529">
    <property type="entry name" value="FAH"/>
    <property type="match status" value="1"/>
</dbReference>
<dbReference type="OrthoDB" id="9792678at2"/>
<accession>A0A6I4ZZK3</accession>
<comment type="caution">
    <text evidence="1">The sequence shown here is derived from an EMBL/GenBank/DDBJ whole genome shotgun (WGS) entry which is preliminary data.</text>
</comment>
<gene>
    <name evidence="1" type="ORF">GLW05_09675</name>
</gene>
<organism evidence="1 2">
    <name type="scientific">Pontibacillus yanchengensis</name>
    <dbReference type="NCBI Taxonomy" id="462910"/>
    <lineage>
        <taxon>Bacteria</taxon>
        <taxon>Bacillati</taxon>
        <taxon>Bacillota</taxon>
        <taxon>Bacilli</taxon>
        <taxon>Bacillales</taxon>
        <taxon>Bacillaceae</taxon>
        <taxon>Pontibacillus</taxon>
    </lineage>
</organism>
<dbReference type="AlphaFoldDB" id="A0A6I4ZZK3"/>